<reference evidence="1 2" key="1">
    <citation type="submission" date="2016-06" db="EMBL/GenBank/DDBJ databases">
        <authorList>
            <person name="Kjaerup R.B."/>
            <person name="Dalgaard T.S."/>
            <person name="Juul-Madsen H.R."/>
        </authorList>
    </citation>
    <scope>NUCLEOTIDE SEQUENCE [LARGE SCALE GENOMIC DNA]</scope>
    <source>
        <strain evidence="1">3</strain>
    </source>
</reference>
<keyword evidence="2" id="KW-1185">Reference proteome</keyword>
<sequence length="158" mass="18322">MIRANDTVASAVEAGQWDRVIDYVNREVFNKPEEYYTLDKLRKAAAVDRRLTLREILEKVFGLIPRFKSKDELLEEEFSKFVADTKPEEAAAIPAIKTYFKAYVSNGLVREIIESKQFTDLATNPFFSTHDFRAVPARYRAIIPDYVKDYVSLNQFVQ</sequence>
<dbReference type="Proteomes" id="UP000199169">
    <property type="component" value="Unassembled WGS sequence"/>
</dbReference>
<gene>
    <name evidence="1" type="ORF">ACCAA_630027</name>
</gene>
<name>A0A1A8XW18_9PROT</name>
<protein>
    <submittedName>
        <fullName evidence="1">Uncharacterized protein</fullName>
    </submittedName>
</protein>
<dbReference type="STRING" id="1860102.ACCAA_630027"/>
<dbReference type="EMBL" id="FLQX01000142">
    <property type="protein sequence ID" value="SBT08797.1"/>
    <property type="molecule type" value="Genomic_DNA"/>
</dbReference>
<organism evidence="1 2">
    <name type="scientific">Candidatus Accumulibacter aalborgensis</name>
    <dbReference type="NCBI Taxonomy" id="1860102"/>
    <lineage>
        <taxon>Bacteria</taxon>
        <taxon>Pseudomonadati</taxon>
        <taxon>Pseudomonadota</taxon>
        <taxon>Betaproteobacteria</taxon>
        <taxon>Candidatus Accumulibacter</taxon>
    </lineage>
</organism>
<dbReference type="AlphaFoldDB" id="A0A1A8XW18"/>
<dbReference type="RefSeq" id="WP_245754638.1">
    <property type="nucleotide sequence ID" value="NZ_FLQX01000142.1"/>
</dbReference>
<accession>A0A1A8XW18</accession>
<evidence type="ECO:0000313" key="2">
    <source>
        <dbReference type="Proteomes" id="UP000199169"/>
    </source>
</evidence>
<evidence type="ECO:0000313" key="1">
    <source>
        <dbReference type="EMBL" id="SBT08797.1"/>
    </source>
</evidence>
<proteinExistence type="predicted"/>